<protein>
    <submittedName>
        <fullName evidence="1">Uncharacterized protein</fullName>
    </submittedName>
</protein>
<dbReference type="Proteomes" id="UP000063781">
    <property type="component" value="Chromosome"/>
</dbReference>
<evidence type="ECO:0000313" key="1">
    <source>
        <dbReference type="EMBL" id="AMC93247.1"/>
    </source>
</evidence>
<accession>A0A0X8GZF3</accession>
<reference evidence="1 2" key="1">
    <citation type="submission" date="2015-10" db="EMBL/GenBank/DDBJ databases">
        <title>Erysipelothrix larvae sp. LV19 isolated from the larval gut of the rhinoceros beetle, Trypoxylus dichotomus.</title>
        <authorList>
            <person name="Lim S."/>
            <person name="Kim B.-C."/>
        </authorList>
    </citation>
    <scope>NUCLEOTIDE SEQUENCE [LARGE SCALE GENOMIC DNA]</scope>
    <source>
        <strain evidence="1 2">LV19</strain>
    </source>
</reference>
<proteinExistence type="predicted"/>
<dbReference type="KEGG" id="erl:AOC36_04450"/>
<gene>
    <name evidence="1" type="ORF">AOC36_04450</name>
</gene>
<dbReference type="EMBL" id="CP013213">
    <property type="protein sequence ID" value="AMC93247.1"/>
    <property type="molecule type" value="Genomic_DNA"/>
</dbReference>
<evidence type="ECO:0000313" key="2">
    <source>
        <dbReference type="Proteomes" id="UP000063781"/>
    </source>
</evidence>
<dbReference type="AlphaFoldDB" id="A0A0X8GZF3"/>
<sequence length="62" mass="6431">MSSRFTGALGNVTLVSLISVVGYRLSTASNAKESNQIVPDPANITPILILTLPCGTSSTHDT</sequence>
<name>A0A0X8GZF3_9FIRM</name>
<keyword evidence="2" id="KW-1185">Reference proteome</keyword>
<dbReference type="RefSeq" id="WP_067631825.1">
    <property type="nucleotide sequence ID" value="NZ_CP013213.1"/>
</dbReference>
<organism evidence="1 2">
    <name type="scientific">Erysipelothrix larvae</name>
    <dbReference type="NCBI Taxonomy" id="1514105"/>
    <lineage>
        <taxon>Bacteria</taxon>
        <taxon>Bacillati</taxon>
        <taxon>Bacillota</taxon>
        <taxon>Erysipelotrichia</taxon>
        <taxon>Erysipelotrichales</taxon>
        <taxon>Erysipelotrichaceae</taxon>
        <taxon>Erysipelothrix</taxon>
    </lineage>
</organism>